<gene>
    <name evidence="2" type="ORF">UFOVP316_25</name>
</gene>
<dbReference type="EMBL" id="LR796329">
    <property type="protein sequence ID" value="CAB4137203.1"/>
    <property type="molecule type" value="Genomic_DNA"/>
</dbReference>
<reference evidence="2" key="1">
    <citation type="submission" date="2020-04" db="EMBL/GenBank/DDBJ databases">
        <authorList>
            <person name="Chiriac C."/>
            <person name="Salcher M."/>
            <person name="Ghai R."/>
            <person name="Kavagutti S V."/>
        </authorList>
    </citation>
    <scope>NUCLEOTIDE SEQUENCE</scope>
</reference>
<sequence>MKQEHKDFLEANIANYHTIQNGYVRNIDIYLLNMYEEIYRENLDSQFVMTKWCSSCVMETLKRLYEYYLSLTQEVVQNLVQEPKRKGRPKRNENTSSNPEA</sequence>
<name>A0A6J5LVT5_9CAUD</name>
<accession>A0A6J5LVT5</accession>
<feature type="region of interest" description="Disordered" evidence="1">
    <location>
        <begin position="80"/>
        <end position="101"/>
    </location>
</feature>
<evidence type="ECO:0000313" key="2">
    <source>
        <dbReference type="EMBL" id="CAB4137203.1"/>
    </source>
</evidence>
<organism evidence="2">
    <name type="scientific">uncultured Caudovirales phage</name>
    <dbReference type="NCBI Taxonomy" id="2100421"/>
    <lineage>
        <taxon>Viruses</taxon>
        <taxon>Duplodnaviria</taxon>
        <taxon>Heunggongvirae</taxon>
        <taxon>Uroviricota</taxon>
        <taxon>Caudoviricetes</taxon>
        <taxon>Peduoviridae</taxon>
        <taxon>Maltschvirus</taxon>
        <taxon>Maltschvirus maltsch</taxon>
    </lineage>
</organism>
<proteinExistence type="predicted"/>
<protein>
    <submittedName>
        <fullName evidence="2">Uncharacterized protein</fullName>
    </submittedName>
</protein>
<evidence type="ECO:0000256" key="1">
    <source>
        <dbReference type="SAM" id="MobiDB-lite"/>
    </source>
</evidence>